<dbReference type="EC" id="5.4.4.2" evidence="3"/>
<dbReference type="EMBL" id="CAEZWO010000165">
    <property type="protein sequence ID" value="CAB4672193.1"/>
    <property type="molecule type" value="Genomic_DNA"/>
</dbReference>
<evidence type="ECO:0000313" key="7">
    <source>
        <dbReference type="EMBL" id="CAB4672193.1"/>
    </source>
</evidence>
<accession>A0A6J6VVL8</accession>
<proteinExistence type="inferred from homology"/>
<evidence type="ECO:0000256" key="2">
    <source>
        <dbReference type="ARBA" id="ARBA00005297"/>
    </source>
</evidence>
<dbReference type="Pfam" id="PF00425">
    <property type="entry name" value="Chorismate_bind"/>
    <property type="match status" value="1"/>
</dbReference>
<dbReference type="PANTHER" id="PTHR42839:SF1">
    <property type="entry name" value="ISOCHORISMATE SYNTHASE MENF"/>
    <property type="match status" value="1"/>
</dbReference>
<evidence type="ECO:0000313" key="8">
    <source>
        <dbReference type="EMBL" id="CAB4776621.1"/>
    </source>
</evidence>
<dbReference type="InterPro" id="IPR004561">
    <property type="entry name" value="IsoChor_synthase"/>
</dbReference>
<dbReference type="PANTHER" id="PTHR42839">
    <property type="entry name" value="ISOCHORISMATE SYNTHASE ENTC"/>
    <property type="match status" value="1"/>
</dbReference>
<sequence>MMAQLTPVTTTRLGEHLPLLDLLLDANPLSWVRRGEGLVGWGIHATTTVRGKNRFRDARDWWHQELEKLSITDSVHGTSTGPILFTSFSFSENEDSVLVIPEVIVGMQGGKSWITWIGENAPPLLLEQAPTLEDLSYTWGDGTLPPYKWEEQVEKAIELIRTEKVEKVVLARDINAVTNRPIDVRPILRNLAKEYPSTWSFAIAGLVGATPELLLRLNHGMVTSRVLAGTISRTGDDEKDLALSASLARSSKDLEEHHFAVKSVADSLAHFCSSTNVPDAPYVLHLANLMHLATDVTGAISESRAHVDTFAILEKLHPSAAVCGTPTDVAAGIIADLEGMSRGRYAGPVGWIDARGDGELGIALRCGQVSGETIRLFAGCGIVAGSIPERELNESQVKFSAMKSALQNG</sequence>
<feature type="domain" description="Chorismate-utilising enzyme C-terminal" evidence="6">
    <location>
        <begin position="148"/>
        <end position="398"/>
    </location>
</feature>
<evidence type="ECO:0000259" key="6">
    <source>
        <dbReference type="Pfam" id="PF00425"/>
    </source>
</evidence>
<evidence type="ECO:0000256" key="4">
    <source>
        <dbReference type="ARBA" id="ARBA00023235"/>
    </source>
</evidence>
<gene>
    <name evidence="7" type="ORF">UFOPK2254_01320</name>
    <name evidence="8" type="ORF">UFOPK2907_00875</name>
</gene>
<protein>
    <recommendedName>
        <fullName evidence="3">isochorismate synthase</fullName>
        <ecNumber evidence="3">5.4.4.2</ecNumber>
    </recommendedName>
    <alternativeName>
        <fullName evidence="5">Isochorismate mutase</fullName>
    </alternativeName>
</protein>
<dbReference type="InterPro" id="IPR005801">
    <property type="entry name" value="ADC_synthase"/>
</dbReference>
<dbReference type="SUPFAM" id="SSF56322">
    <property type="entry name" value="ADC synthase"/>
    <property type="match status" value="1"/>
</dbReference>
<reference evidence="8" key="1">
    <citation type="submission" date="2020-05" db="EMBL/GenBank/DDBJ databases">
        <authorList>
            <person name="Chiriac C."/>
            <person name="Salcher M."/>
            <person name="Ghai R."/>
            <person name="Kavagutti S V."/>
        </authorList>
    </citation>
    <scope>NUCLEOTIDE SEQUENCE</scope>
</reference>
<name>A0A6J6VVL8_9ZZZZ</name>
<evidence type="ECO:0000256" key="3">
    <source>
        <dbReference type="ARBA" id="ARBA00012824"/>
    </source>
</evidence>
<dbReference type="NCBIfam" id="TIGR00543">
    <property type="entry name" value="isochor_syn"/>
    <property type="match status" value="1"/>
</dbReference>
<evidence type="ECO:0000256" key="1">
    <source>
        <dbReference type="ARBA" id="ARBA00000799"/>
    </source>
</evidence>
<dbReference type="AlphaFoldDB" id="A0A6J6VVL8"/>
<dbReference type="EMBL" id="CAEZZR010000076">
    <property type="protein sequence ID" value="CAB4776621.1"/>
    <property type="molecule type" value="Genomic_DNA"/>
</dbReference>
<dbReference type="InterPro" id="IPR015890">
    <property type="entry name" value="Chorismate_C"/>
</dbReference>
<comment type="similarity">
    <text evidence="2">Belongs to the isochorismate synthase family.</text>
</comment>
<comment type="catalytic activity">
    <reaction evidence="1">
        <text>chorismate = isochorismate</text>
        <dbReference type="Rhea" id="RHEA:18985"/>
        <dbReference type="ChEBI" id="CHEBI:29748"/>
        <dbReference type="ChEBI" id="CHEBI:29780"/>
        <dbReference type="EC" id="5.4.4.2"/>
    </reaction>
</comment>
<organism evidence="8">
    <name type="scientific">freshwater metagenome</name>
    <dbReference type="NCBI Taxonomy" id="449393"/>
    <lineage>
        <taxon>unclassified sequences</taxon>
        <taxon>metagenomes</taxon>
        <taxon>ecological metagenomes</taxon>
    </lineage>
</organism>
<dbReference type="GO" id="GO:0008909">
    <property type="term" value="F:isochorismate synthase activity"/>
    <property type="evidence" value="ECO:0007669"/>
    <property type="project" value="UniProtKB-EC"/>
</dbReference>
<evidence type="ECO:0000256" key="5">
    <source>
        <dbReference type="ARBA" id="ARBA00041564"/>
    </source>
</evidence>
<dbReference type="GO" id="GO:0009697">
    <property type="term" value="P:salicylic acid biosynthetic process"/>
    <property type="evidence" value="ECO:0007669"/>
    <property type="project" value="TreeGrafter"/>
</dbReference>
<keyword evidence="4" id="KW-0413">Isomerase</keyword>
<dbReference type="Gene3D" id="3.60.120.10">
    <property type="entry name" value="Anthranilate synthase"/>
    <property type="match status" value="1"/>
</dbReference>